<sequence>MDLERVRFICIILITFHRRPDRKTQCKLYDFLQYSYWSSPNKVGHAVDIMVSPQSQSDFVNLMSSSNVHYHTYIENVQRLIDTEQPLTREGGFGWKRYHTLDEIYAWLEYLGKQYPGQVRVVDGGRTYQGRPIKGVVLNFGRQTNGTERSTVFIEGGIHAREWISPATVTYIVNQFLTSEQPEVRRLAESYEWHIFPSFNPDGYVNTHNRVSAARFFIFYTHISRTNVNDVFFNSQNRLWRKTLSVNGFCRGADANRNWGYKWMSGGASNNPCSDTFAGRKAFSEIETRSMAEYIDTVGKKLYAYISFHSYSQLLLFPYGHTKAHLDNYDESLSIGKKTIAALAKRYGTKYVTGNVAETIYVASGGSMDWVKAKYRVPVVFTYELRDTGDYGFLLPANQIIPNAEEVLDSLLAMFKEARVTIAN</sequence>
<gene>
    <name evidence="13" type="ORF">TBRA_LOCUS16645</name>
</gene>
<feature type="active site" description="Proton donor/acceptor" evidence="11">
    <location>
        <position position="384"/>
    </location>
</feature>
<dbReference type="SUPFAM" id="SSF54897">
    <property type="entry name" value="Protease propeptides/inhibitors"/>
    <property type="match status" value="1"/>
</dbReference>
<dbReference type="Proteomes" id="UP000479190">
    <property type="component" value="Unassembled WGS sequence"/>
</dbReference>
<dbReference type="InterPro" id="IPR057247">
    <property type="entry name" value="CARBOXYPEPT_ZN_2"/>
</dbReference>
<dbReference type="InterPro" id="IPR003146">
    <property type="entry name" value="M14A_act_pep"/>
</dbReference>
<organism evidence="13 14">
    <name type="scientific">Trichogramma brassicae</name>
    <dbReference type="NCBI Taxonomy" id="86971"/>
    <lineage>
        <taxon>Eukaryota</taxon>
        <taxon>Metazoa</taxon>
        <taxon>Ecdysozoa</taxon>
        <taxon>Arthropoda</taxon>
        <taxon>Hexapoda</taxon>
        <taxon>Insecta</taxon>
        <taxon>Pterygota</taxon>
        <taxon>Neoptera</taxon>
        <taxon>Endopterygota</taxon>
        <taxon>Hymenoptera</taxon>
        <taxon>Apocrita</taxon>
        <taxon>Proctotrupomorpha</taxon>
        <taxon>Chalcidoidea</taxon>
        <taxon>Trichogrammatidae</taxon>
        <taxon>Trichogramma</taxon>
    </lineage>
</organism>
<evidence type="ECO:0000256" key="1">
    <source>
        <dbReference type="ARBA" id="ARBA00001947"/>
    </source>
</evidence>
<dbReference type="AlphaFoldDB" id="A0A6H5J8Z0"/>
<dbReference type="Gene3D" id="3.40.630.10">
    <property type="entry name" value="Zn peptidases"/>
    <property type="match status" value="1"/>
</dbReference>
<dbReference type="GO" id="GO:0006508">
    <property type="term" value="P:proteolysis"/>
    <property type="evidence" value="ECO:0007669"/>
    <property type="project" value="UniProtKB-KW"/>
</dbReference>
<keyword evidence="4" id="KW-0645">Protease</keyword>
<dbReference type="PANTHER" id="PTHR11705:SF153">
    <property type="entry name" value="ZINC CARBOXYPEPTIDASE A 1-LIKE PROTEIN"/>
    <property type="match status" value="1"/>
</dbReference>
<evidence type="ECO:0000256" key="11">
    <source>
        <dbReference type="PROSITE-ProRule" id="PRU01379"/>
    </source>
</evidence>
<evidence type="ECO:0000256" key="8">
    <source>
        <dbReference type="ARBA" id="ARBA00022833"/>
    </source>
</evidence>
<dbReference type="Pfam" id="PF00246">
    <property type="entry name" value="Peptidase_M14"/>
    <property type="match status" value="1"/>
</dbReference>
<comment type="cofactor">
    <cofactor evidence="1">
        <name>Zn(2+)</name>
        <dbReference type="ChEBI" id="CHEBI:29105"/>
    </cofactor>
</comment>
<keyword evidence="7" id="KW-0378">Hydrolase</keyword>
<evidence type="ECO:0000256" key="10">
    <source>
        <dbReference type="ARBA" id="ARBA00023157"/>
    </source>
</evidence>
<dbReference type="Pfam" id="PF02244">
    <property type="entry name" value="Propep_M14"/>
    <property type="match status" value="1"/>
</dbReference>
<evidence type="ECO:0000256" key="2">
    <source>
        <dbReference type="ARBA" id="ARBA00005988"/>
    </source>
</evidence>
<keyword evidence="6" id="KW-0732">Signal</keyword>
<dbReference type="SUPFAM" id="SSF53187">
    <property type="entry name" value="Zn-dependent exopeptidases"/>
    <property type="match status" value="1"/>
</dbReference>
<dbReference type="PANTHER" id="PTHR11705">
    <property type="entry name" value="PROTEASE FAMILY M14 CARBOXYPEPTIDASE A,B"/>
    <property type="match status" value="1"/>
</dbReference>
<dbReference type="OrthoDB" id="3626597at2759"/>
<dbReference type="PRINTS" id="PR00765">
    <property type="entry name" value="CRBOXYPTASEA"/>
</dbReference>
<dbReference type="FunFam" id="3.40.630.10:FF:000084">
    <property type="entry name" value="Carboxypeptidase B2"/>
    <property type="match status" value="1"/>
</dbReference>
<dbReference type="PROSITE" id="PS52035">
    <property type="entry name" value="PEPTIDASE_M14"/>
    <property type="match status" value="1"/>
</dbReference>
<dbReference type="GO" id="GO:0005615">
    <property type="term" value="C:extracellular space"/>
    <property type="evidence" value="ECO:0007669"/>
    <property type="project" value="TreeGrafter"/>
</dbReference>
<keyword evidence="8" id="KW-0862">Zinc</keyword>
<proteinExistence type="inferred from homology"/>
<keyword evidence="5" id="KW-0479">Metal-binding</keyword>
<evidence type="ECO:0000259" key="12">
    <source>
        <dbReference type="PROSITE" id="PS52035"/>
    </source>
</evidence>
<evidence type="ECO:0000313" key="13">
    <source>
        <dbReference type="EMBL" id="CAB0045099.1"/>
    </source>
</evidence>
<keyword evidence="9" id="KW-0482">Metalloprotease</keyword>
<keyword evidence="10" id="KW-1015">Disulfide bond</keyword>
<dbReference type="EMBL" id="CADCXV010001527">
    <property type="protein sequence ID" value="CAB0045099.1"/>
    <property type="molecule type" value="Genomic_DNA"/>
</dbReference>
<accession>A0A6H5J8Z0</accession>
<evidence type="ECO:0000256" key="6">
    <source>
        <dbReference type="ARBA" id="ARBA00022729"/>
    </source>
</evidence>
<name>A0A6H5J8Z0_9HYME</name>
<dbReference type="GO" id="GO:0008270">
    <property type="term" value="F:zinc ion binding"/>
    <property type="evidence" value="ECO:0007669"/>
    <property type="project" value="InterPro"/>
</dbReference>
<evidence type="ECO:0000256" key="5">
    <source>
        <dbReference type="ARBA" id="ARBA00022723"/>
    </source>
</evidence>
<keyword evidence="3" id="KW-0121">Carboxypeptidase</keyword>
<evidence type="ECO:0000256" key="3">
    <source>
        <dbReference type="ARBA" id="ARBA00022645"/>
    </source>
</evidence>
<dbReference type="CDD" id="cd03860">
    <property type="entry name" value="M14_CP_A-B_like"/>
    <property type="match status" value="1"/>
</dbReference>
<protein>
    <recommendedName>
        <fullName evidence="12">Peptidase M14 domain-containing protein</fullName>
    </recommendedName>
</protein>
<keyword evidence="14" id="KW-1185">Reference proteome</keyword>
<evidence type="ECO:0000256" key="7">
    <source>
        <dbReference type="ARBA" id="ARBA00022801"/>
    </source>
</evidence>
<dbReference type="InterPro" id="IPR000834">
    <property type="entry name" value="Peptidase_M14"/>
</dbReference>
<dbReference type="Gene3D" id="3.30.70.340">
    <property type="entry name" value="Metallocarboxypeptidase-like"/>
    <property type="match status" value="1"/>
</dbReference>
<dbReference type="SMART" id="SM00631">
    <property type="entry name" value="Zn_pept"/>
    <property type="match status" value="1"/>
</dbReference>
<reference evidence="13 14" key="1">
    <citation type="submission" date="2020-02" db="EMBL/GenBank/DDBJ databases">
        <authorList>
            <person name="Ferguson B K."/>
        </authorList>
    </citation>
    <scope>NUCLEOTIDE SEQUENCE [LARGE SCALE GENOMIC DNA]</scope>
</reference>
<evidence type="ECO:0000256" key="9">
    <source>
        <dbReference type="ARBA" id="ARBA00023049"/>
    </source>
</evidence>
<dbReference type="GO" id="GO:0004181">
    <property type="term" value="F:metallocarboxypeptidase activity"/>
    <property type="evidence" value="ECO:0007669"/>
    <property type="project" value="InterPro"/>
</dbReference>
<dbReference type="PROSITE" id="PS00133">
    <property type="entry name" value="CARBOXYPEPT_ZN_2"/>
    <property type="match status" value="1"/>
</dbReference>
<evidence type="ECO:0000313" key="14">
    <source>
        <dbReference type="Proteomes" id="UP000479190"/>
    </source>
</evidence>
<comment type="similarity">
    <text evidence="2 11">Belongs to the peptidase M14 family.</text>
</comment>
<feature type="domain" description="Peptidase M14" evidence="12">
    <location>
        <begin position="97"/>
        <end position="418"/>
    </location>
</feature>
<dbReference type="InterPro" id="IPR036990">
    <property type="entry name" value="M14A-like_propep"/>
</dbReference>
<evidence type="ECO:0000256" key="4">
    <source>
        <dbReference type="ARBA" id="ARBA00022670"/>
    </source>
</evidence>